<feature type="region of interest" description="Disordered" evidence="1">
    <location>
        <begin position="1"/>
        <end position="94"/>
    </location>
</feature>
<evidence type="ECO:0000256" key="1">
    <source>
        <dbReference type="SAM" id="MobiDB-lite"/>
    </source>
</evidence>
<name>A0ABP9C401_9ACTN</name>
<comment type="caution">
    <text evidence="2">The sequence shown here is derived from an EMBL/GenBank/DDBJ whole genome shotgun (WGS) entry which is preliminary data.</text>
</comment>
<accession>A0ABP9C401</accession>
<keyword evidence="3" id="KW-1185">Reference proteome</keyword>
<evidence type="ECO:0000313" key="3">
    <source>
        <dbReference type="Proteomes" id="UP001501265"/>
    </source>
</evidence>
<protein>
    <submittedName>
        <fullName evidence="2">Uncharacterized protein</fullName>
    </submittedName>
</protein>
<organism evidence="2 3">
    <name type="scientific">Streptomyces ziwulingensis</name>
    <dbReference type="NCBI Taxonomy" id="1045501"/>
    <lineage>
        <taxon>Bacteria</taxon>
        <taxon>Bacillati</taxon>
        <taxon>Actinomycetota</taxon>
        <taxon>Actinomycetes</taxon>
        <taxon>Kitasatosporales</taxon>
        <taxon>Streptomycetaceae</taxon>
        <taxon>Streptomyces</taxon>
    </lineage>
</organism>
<proteinExistence type="predicted"/>
<feature type="compositionally biased region" description="Low complexity" evidence="1">
    <location>
        <begin position="62"/>
        <end position="73"/>
    </location>
</feature>
<dbReference type="RefSeq" id="WP_345620612.1">
    <property type="nucleotide sequence ID" value="NZ_BAABIG010000032.1"/>
</dbReference>
<dbReference type="EMBL" id="BAABIG010000032">
    <property type="protein sequence ID" value="GAA4802691.1"/>
    <property type="molecule type" value="Genomic_DNA"/>
</dbReference>
<reference evidence="3" key="1">
    <citation type="journal article" date="2019" name="Int. J. Syst. Evol. Microbiol.">
        <title>The Global Catalogue of Microorganisms (GCM) 10K type strain sequencing project: providing services to taxonomists for standard genome sequencing and annotation.</title>
        <authorList>
            <consortium name="The Broad Institute Genomics Platform"/>
            <consortium name="The Broad Institute Genome Sequencing Center for Infectious Disease"/>
            <person name="Wu L."/>
            <person name="Ma J."/>
        </authorList>
    </citation>
    <scope>NUCLEOTIDE SEQUENCE [LARGE SCALE GENOMIC DNA]</scope>
    <source>
        <strain evidence="3">JCM 18081</strain>
    </source>
</reference>
<sequence>MAKAQAGTKPSGEALRGETVACHDAGRPGDPTAPPRVRDRHRTAAASAPEISERPLGRRHTTAATEPGAPGTGHLRPCRSTGDRTPAALQVFRR</sequence>
<dbReference type="Proteomes" id="UP001501265">
    <property type="component" value="Unassembled WGS sequence"/>
</dbReference>
<gene>
    <name evidence="2" type="ORF">GCM10023220_34660</name>
</gene>
<evidence type="ECO:0000313" key="2">
    <source>
        <dbReference type="EMBL" id="GAA4802691.1"/>
    </source>
</evidence>